<comment type="caution">
    <text evidence="2">The sequence shown here is derived from an EMBL/GenBank/DDBJ whole genome shotgun (WGS) entry which is preliminary data.</text>
</comment>
<dbReference type="Proteomes" id="UP000532194">
    <property type="component" value="Unassembled WGS sequence"/>
</dbReference>
<evidence type="ECO:0000313" key="3">
    <source>
        <dbReference type="Proteomes" id="UP000532194"/>
    </source>
</evidence>
<keyword evidence="3" id="KW-1185">Reference proteome</keyword>
<evidence type="ECO:0000313" key="2">
    <source>
        <dbReference type="EMBL" id="NMM95229.1"/>
    </source>
</evidence>
<feature type="transmembrane region" description="Helical" evidence="1">
    <location>
        <begin position="184"/>
        <end position="201"/>
    </location>
</feature>
<dbReference type="EMBL" id="JAAIII010000011">
    <property type="protein sequence ID" value="NMM95229.1"/>
    <property type="molecule type" value="Genomic_DNA"/>
</dbReference>
<feature type="transmembrane region" description="Helical" evidence="1">
    <location>
        <begin position="94"/>
        <end position="115"/>
    </location>
</feature>
<keyword evidence="1" id="KW-0472">Membrane</keyword>
<organism evidence="2 3">
    <name type="scientific">Bifidobacterium oedipodis</name>
    <dbReference type="NCBI Taxonomy" id="2675322"/>
    <lineage>
        <taxon>Bacteria</taxon>
        <taxon>Bacillati</taxon>
        <taxon>Actinomycetota</taxon>
        <taxon>Actinomycetes</taxon>
        <taxon>Bifidobacteriales</taxon>
        <taxon>Bifidobacteriaceae</taxon>
        <taxon>Bifidobacterium</taxon>
    </lineage>
</organism>
<sequence>MTTVSSWHSPLRLNAKNIIYGLSFFLVFVDFSSYISSYARAKYVLLAIIGSFLFLQIRSLLSTKLLTQTWLWLFFVCILMISSFLNRHNYSRNPFIACAFAFLGLIEFILVMEYARQKKQLGIVLDIFYKISVCVLIINDVLLFTTSSSEVYLLGLKFSVAYFHMFVITLWFIRLQSGKISRSAVNQLTLFILIILSIITGIRVDCMTGVVGLALMMTWFLLGTKFPKFVCNPVTAVSTVLISYGFLYVAPTVMHNSAVRHFVVDILHRDPTMTGRTNIFEVFPQAFEKKPFLGYGYGVSYDVMSWQGIGFVPDTQNGLAEIMLAGGLAAGALLLALIWNTIKSINPQVGKMRILAVTSFIYALICIATVEITFSTLFFACLVLLANISKEKVKA</sequence>
<feature type="transmembrane region" description="Helical" evidence="1">
    <location>
        <begin position="70"/>
        <end position="88"/>
    </location>
</feature>
<proteinExistence type="predicted"/>
<feature type="transmembrane region" description="Helical" evidence="1">
    <location>
        <begin position="43"/>
        <end position="61"/>
    </location>
</feature>
<feature type="transmembrane region" description="Helical" evidence="1">
    <location>
        <begin position="322"/>
        <end position="342"/>
    </location>
</feature>
<name>A0A7Y0ERU5_9BIFI</name>
<reference evidence="2 3" key="1">
    <citation type="submission" date="2020-02" db="EMBL/GenBank/DDBJ databases">
        <title>Characterization of phylogenetic diversity of novel bifidobacterial species isolated in Czech ZOOs.</title>
        <authorList>
            <person name="Lugli G.A."/>
            <person name="Vera N.B."/>
            <person name="Ventura M."/>
        </authorList>
    </citation>
    <scope>NUCLEOTIDE SEQUENCE [LARGE SCALE GENOMIC DNA]</scope>
    <source>
        <strain evidence="2 3">DSM 109957</strain>
    </source>
</reference>
<feature type="transmembrane region" description="Helical" evidence="1">
    <location>
        <begin position="18"/>
        <end position="37"/>
    </location>
</feature>
<evidence type="ECO:0000256" key="1">
    <source>
        <dbReference type="SAM" id="Phobius"/>
    </source>
</evidence>
<protein>
    <submittedName>
        <fullName evidence="2">Uncharacterized protein</fullName>
    </submittedName>
</protein>
<gene>
    <name evidence="2" type="ORF">G1C95_2417</name>
</gene>
<feature type="transmembrane region" description="Helical" evidence="1">
    <location>
        <begin position="151"/>
        <end position="172"/>
    </location>
</feature>
<accession>A0A7Y0ERU5</accession>
<keyword evidence="1" id="KW-1133">Transmembrane helix</keyword>
<feature type="transmembrane region" description="Helical" evidence="1">
    <location>
        <begin position="127"/>
        <end position="145"/>
    </location>
</feature>
<keyword evidence="1" id="KW-0812">Transmembrane</keyword>
<feature type="transmembrane region" description="Helical" evidence="1">
    <location>
        <begin position="229"/>
        <end position="250"/>
    </location>
</feature>
<dbReference type="AlphaFoldDB" id="A0A7Y0ERU5"/>
<dbReference type="GO" id="GO:0016020">
    <property type="term" value="C:membrane"/>
    <property type="evidence" value="ECO:0007669"/>
    <property type="project" value="UniProtKB-SubCell"/>
</dbReference>
<feature type="transmembrane region" description="Helical" evidence="1">
    <location>
        <begin position="354"/>
        <end position="386"/>
    </location>
</feature>